<accession>A0ABQ7GGA8</accession>
<keyword evidence="2" id="KW-1185">Reference proteome</keyword>
<gene>
    <name evidence="1" type="ORF">DUNSADRAFT_9993</name>
</gene>
<proteinExistence type="predicted"/>
<dbReference type="EMBL" id="MU069799">
    <property type="protein sequence ID" value="KAF5833650.1"/>
    <property type="molecule type" value="Genomic_DNA"/>
</dbReference>
<evidence type="ECO:0000313" key="1">
    <source>
        <dbReference type="EMBL" id="KAF5833650.1"/>
    </source>
</evidence>
<feature type="non-terminal residue" evidence="1">
    <location>
        <position position="1"/>
    </location>
</feature>
<evidence type="ECO:0000313" key="2">
    <source>
        <dbReference type="Proteomes" id="UP000815325"/>
    </source>
</evidence>
<comment type="caution">
    <text evidence="1">The sequence shown here is derived from an EMBL/GenBank/DDBJ whole genome shotgun (WGS) entry which is preliminary data.</text>
</comment>
<dbReference type="Proteomes" id="UP000815325">
    <property type="component" value="Unassembled WGS sequence"/>
</dbReference>
<sequence length="122" mass="13991">VGNFTSFDHEPFAYVLQRLLLFDNDLSGKSAKIYRCTSSCLLWTSSQTRCRENGLKDRGKFQPQTSLSVQQFIGPSLCHCCPLPFNWALGTYQRAHFLFFAFSILCAKRTRRARDLCTLPTQ</sequence>
<name>A0ABQ7GGA8_DUNSA</name>
<organism evidence="1 2">
    <name type="scientific">Dunaliella salina</name>
    <name type="common">Green alga</name>
    <name type="synonym">Protococcus salinus</name>
    <dbReference type="NCBI Taxonomy" id="3046"/>
    <lineage>
        <taxon>Eukaryota</taxon>
        <taxon>Viridiplantae</taxon>
        <taxon>Chlorophyta</taxon>
        <taxon>core chlorophytes</taxon>
        <taxon>Chlorophyceae</taxon>
        <taxon>CS clade</taxon>
        <taxon>Chlamydomonadales</taxon>
        <taxon>Dunaliellaceae</taxon>
        <taxon>Dunaliella</taxon>
    </lineage>
</organism>
<reference evidence="1" key="1">
    <citation type="submission" date="2017-08" db="EMBL/GenBank/DDBJ databases">
        <authorList>
            <person name="Polle J.E."/>
            <person name="Barry K."/>
            <person name="Cushman J."/>
            <person name="Schmutz J."/>
            <person name="Tran D."/>
            <person name="Hathwaick L.T."/>
            <person name="Yim W.C."/>
            <person name="Jenkins J."/>
            <person name="Mckie-Krisberg Z.M."/>
            <person name="Prochnik S."/>
            <person name="Lindquist E."/>
            <person name="Dockter R.B."/>
            <person name="Adam C."/>
            <person name="Molina H."/>
            <person name="Bunkerborg J."/>
            <person name="Jin E."/>
            <person name="Buchheim M."/>
            <person name="Magnuson J."/>
        </authorList>
    </citation>
    <scope>NUCLEOTIDE SEQUENCE</scope>
    <source>
        <strain evidence="1">CCAP 19/18</strain>
    </source>
</reference>
<protein>
    <submittedName>
        <fullName evidence="1">Uncharacterized protein</fullName>
    </submittedName>
</protein>